<dbReference type="EMBL" id="UFXS01000001">
    <property type="protein sequence ID" value="STD55536.1"/>
    <property type="molecule type" value="Genomic_DNA"/>
</dbReference>
<reference evidence="1 2" key="1">
    <citation type="submission" date="2018-06" db="EMBL/GenBank/DDBJ databases">
        <authorList>
            <consortium name="Pathogen Informatics"/>
            <person name="Doyle S."/>
        </authorList>
    </citation>
    <scope>NUCLEOTIDE SEQUENCE [LARGE SCALE GENOMIC DNA]</scope>
    <source>
        <strain evidence="1 2">NCTC13456</strain>
    </source>
</reference>
<evidence type="ECO:0008006" key="3">
    <source>
        <dbReference type="Google" id="ProtNLM"/>
    </source>
</evidence>
<dbReference type="Proteomes" id="UP000254737">
    <property type="component" value="Unassembled WGS sequence"/>
</dbReference>
<sequence>MHRARAVVEKVLLFKMKKIALFVTFLIGFVAFGQNTIVEKDLMVFQPTESSKKLNKVYSEQLFFGLFNVKPFIKALDLDESKIKTITITNASNKKVAYKANYDVTGNLLDFELTDEVATPTKVSYTYKDGVISVETIARKGSEAKTNQFFYDQENMYVKNGNKLFDIIWLEGDVMLKKTYMDQKIGFEDRLMHDCRITKSLGQDINKICYSNSTFQVPFKIKEYTPDVAQKTEKINLVEGPWSEIKLIAQNKYQISKNNQPQFEVILDQNQRLKEFKFLGNKADKQQPLQFNFTYTFYK</sequence>
<dbReference type="STRING" id="343874.GCA_000805695_03405"/>
<dbReference type="AlphaFoldDB" id="A0A376GAM9"/>
<evidence type="ECO:0000313" key="1">
    <source>
        <dbReference type="EMBL" id="STD55536.1"/>
    </source>
</evidence>
<organism evidence="1 2">
    <name type="scientific">Empedobacter falsenii</name>
    <dbReference type="NCBI Taxonomy" id="343874"/>
    <lineage>
        <taxon>Bacteria</taxon>
        <taxon>Pseudomonadati</taxon>
        <taxon>Bacteroidota</taxon>
        <taxon>Flavobacteriia</taxon>
        <taxon>Flavobacteriales</taxon>
        <taxon>Weeksellaceae</taxon>
        <taxon>Empedobacter</taxon>
    </lineage>
</organism>
<protein>
    <recommendedName>
        <fullName evidence="3">DUF4595 domain-containing protein</fullName>
    </recommendedName>
</protein>
<name>A0A376GAM9_9FLAO</name>
<gene>
    <name evidence="1" type="ORF">NCTC13456_01589</name>
</gene>
<accession>A0A376GAM9</accession>
<proteinExistence type="predicted"/>
<evidence type="ECO:0000313" key="2">
    <source>
        <dbReference type="Proteomes" id="UP000254737"/>
    </source>
</evidence>